<keyword evidence="1" id="KW-0732">Signal</keyword>
<proteinExistence type="evidence at transcript level"/>
<evidence type="ECO:0000256" key="1">
    <source>
        <dbReference type="SAM" id="SignalP"/>
    </source>
</evidence>
<sequence>MRVFIGVLAFASFASSSIDYPRLQIVDRNMYSPGKKNITIAYLLHGFSSQEATPDSQVGRWLMKVQKQAGTKLTKNLGVPITLETTGIKVPGNELSHRLSTWVSSGHMHADTVLEYLKTFFQKSFNPDIICLVTEAILYDNTHGKYLGYSKYKNLCKGLVPMLLHYENPVKETSELLSTLIQNSISPEERSRWNQMTKQQKRVLSRWL</sequence>
<dbReference type="AlphaFoldDB" id="A0A0K8R2W4"/>
<name>A0A0K8R2W4_IXORI</name>
<feature type="chain" id="PRO_5005515509" evidence="1">
    <location>
        <begin position="17"/>
        <end position="208"/>
    </location>
</feature>
<feature type="signal peptide" evidence="1">
    <location>
        <begin position="1"/>
        <end position="16"/>
    </location>
</feature>
<reference evidence="2" key="1">
    <citation type="submission" date="2012-12" db="EMBL/GenBank/DDBJ databases">
        <title>Identification and characterization of a phenylalanine ammonia-lyase gene family in Isatis indigotica Fort.</title>
        <authorList>
            <person name="Liu Q."/>
            <person name="Chen J."/>
            <person name="Zhou X."/>
            <person name="Di P."/>
            <person name="Xiao Y."/>
            <person name="Xuan H."/>
            <person name="Zhang L."/>
            <person name="Chen W."/>
        </authorList>
    </citation>
    <scope>NUCLEOTIDE SEQUENCE</scope>
    <source>
        <tissue evidence="2">Salivary gland</tissue>
    </source>
</reference>
<dbReference type="EMBL" id="GADI01008393">
    <property type="protein sequence ID" value="JAA65415.1"/>
    <property type="molecule type" value="mRNA"/>
</dbReference>
<accession>A0A0K8R2W4</accession>
<organism evidence="2">
    <name type="scientific">Ixodes ricinus</name>
    <name type="common">Common tick</name>
    <name type="synonym">Acarus ricinus</name>
    <dbReference type="NCBI Taxonomy" id="34613"/>
    <lineage>
        <taxon>Eukaryota</taxon>
        <taxon>Metazoa</taxon>
        <taxon>Ecdysozoa</taxon>
        <taxon>Arthropoda</taxon>
        <taxon>Chelicerata</taxon>
        <taxon>Arachnida</taxon>
        <taxon>Acari</taxon>
        <taxon>Parasitiformes</taxon>
        <taxon>Ixodida</taxon>
        <taxon>Ixodoidea</taxon>
        <taxon>Ixodidae</taxon>
        <taxon>Ixodinae</taxon>
        <taxon>Ixodes</taxon>
    </lineage>
</organism>
<evidence type="ECO:0000313" key="2">
    <source>
        <dbReference type="EMBL" id="JAA65415.1"/>
    </source>
</evidence>
<protein>
    <submittedName>
        <fullName evidence="2">Putative ixodes 26 kDa salivary protein</fullName>
    </submittedName>
</protein>